<gene>
    <name evidence="1" type="ORF">LCGC14_2084330</name>
</gene>
<reference evidence="1" key="1">
    <citation type="journal article" date="2015" name="Nature">
        <title>Complex archaea that bridge the gap between prokaryotes and eukaryotes.</title>
        <authorList>
            <person name="Spang A."/>
            <person name="Saw J.H."/>
            <person name="Jorgensen S.L."/>
            <person name="Zaremba-Niedzwiedzka K."/>
            <person name="Martijn J."/>
            <person name="Lind A.E."/>
            <person name="van Eijk R."/>
            <person name="Schleper C."/>
            <person name="Guy L."/>
            <person name="Ettema T.J."/>
        </authorList>
    </citation>
    <scope>NUCLEOTIDE SEQUENCE</scope>
</reference>
<comment type="caution">
    <text evidence="1">The sequence shown here is derived from an EMBL/GenBank/DDBJ whole genome shotgun (WGS) entry which is preliminary data.</text>
</comment>
<sequence length="96" mass="10842">MQKVRQINNAIEPILASWNNIKTKAEVENNFRASLHQFEKEIMQLLPIGIDLIDTDEPAILELYAESFSKILKLGYGYSGYEGIASIPAASLNHFF</sequence>
<dbReference type="AlphaFoldDB" id="A0A0F9GSY8"/>
<dbReference type="EMBL" id="LAZR01025256">
    <property type="protein sequence ID" value="KKL72495.1"/>
    <property type="molecule type" value="Genomic_DNA"/>
</dbReference>
<evidence type="ECO:0000313" key="1">
    <source>
        <dbReference type="EMBL" id="KKL72495.1"/>
    </source>
</evidence>
<organism evidence="1">
    <name type="scientific">marine sediment metagenome</name>
    <dbReference type="NCBI Taxonomy" id="412755"/>
    <lineage>
        <taxon>unclassified sequences</taxon>
        <taxon>metagenomes</taxon>
        <taxon>ecological metagenomes</taxon>
    </lineage>
</organism>
<accession>A0A0F9GSY8</accession>
<protein>
    <submittedName>
        <fullName evidence="1">Uncharacterized protein</fullName>
    </submittedName>
</protein>
<name>A0A0F9GSY8_9ZZZZ</name>
<proteinExistence type="predicted"/>